<accession>E7D3V5</accession>
<proteinExistence type="predicted"/>
<dbReference type="AlphaFoldDB" id="E7D3V5"/>
<protein>
    <submittedName>
        <fullName evidence="1">Uncharacterized protein</fullName>
    </submittedName>
</protein>
<evidence type="ECO:0000313" key="1">
    <source>
        <dbReference type="EMBL" id="ADV36115.1"/>
    </source>
</evidence>
<sequence length="25" mass="3193">MLIIRNYWRNFNRKVDLDFLCSVYL</sequence>
<reference evidence="1" key="1">
    <citation type="submission" date="2010-08" db="EMBL/GenBank/DDBJ databases">
        <title>Complete DNA sequence of cryptic plasmid pK50-2.</title>
        <authorList>
            <person name="Chang Y.C."/>
            <person name="Huang J.Y."/>
            <person name="Chung T.C."/>
            <person name="Lin C.F."/>
        </authorList>
    </citation>
    <scope>NUCLEOTIDE SEQUENCE</scope>
    <source>
        <strain evidence="1">K50</strain>
        <plasmid evidence="1">pK50-2</plasmid>
    </source>
</reference>
<organism evidence="1">
    <name type="scientific">Limosilactobacillus reuteri</name>
    <name type="common">Lactobacillus reuteri</name>
    <dbReference type="NCBI Taxonomy" id="1598"/>
    <lineage>
        <taxon>Bacteria</taxon>
        <taxon>Bacillati</taxon>
        <taxon>Bacillota</taxon>
        <taxon>Bacilli</taxon>
        <taxon>Lactobacillales</taxon>
        <taxon>Lactobacillaceae</taxon>
        <taxon>Limosilactobacillus</taxon>
    </lineage>
</organism>
<keyword evidence="1" id="KW-0614">Plasmid</keyword>
<geneLocation type="plasmid" evidence="1">
    <name>pK50-2</name>
</geneLocation>
<name>E7D3V5_LIMRT</name>
<dbReference type="EMBL" id="HQ015473">
    <property type="protein sequence ID" value="ADV36115.1"/>
    <property type="molecule type" value="Genomic_DNA"/>
</dbReference>